<evidence type="ECO:0000256" key="1">
    <source>
        <dbReference type="SAM" id="Phobius"/>
    </source>
</evidence>
<feature type="signal peptide" evidence="2">
    <location>
        <begin position="1"/>
        <end position="25"/>
    </location>
</feature>
<dbReference type="Proteomes" id="UP000032611">
    <property type="component" value="Chromosome"/>
</dbReference>
<dbReference type="PANTHER" id="PTHR46825:SF8">
    <property type="entry name" value="BETA-LACTAMASE-RELATED"/>
    <property type="match status" value="1"/>
</dbReference>
<name>A0A0D5LSE7_MAREN</name>
<dbReference type="OrthoDB" id="7791015at2"/>
<dbReference type="AlphaFoldDB" id="A0A0D5LSE7"/>
<feature type="chain" id="PRO_5002295331" description="Beta-lactamase-related domain-containing protein" evidence="2">
    <location>
        <begin position="26"/>
        <end position="380"/>
    </location>
</feature>
<keyword evidence="5" id="KW-1185">Reference proteome</keyword>
<evidence type="ECO:0000313" key="4">
    <source>
        <dbReference type="EMBL" id="AJY46702.1"/>
    </source>
</evidence>
<dbReference type="STRING" id="1486262.TM49_15100"/>
<dbReference type="Pfam" id="PF00144">
    <property type="entry name" value="Beta-lactamase"/>
    <property type="match status" value="1"/>
</dbReference>
<evidence type="ECO:0000313" key="5">
    <source>
        <dbReference type="Proteomes" id="UP000032611"/>
    </source>
</evidence>
<dbReference type="Gene3D" id="3.40.710.10">
    <property type="entry name" value="DD-peptidase/beta-lactamase superfamily"/>
    <property type="match status" value="1"/>
</dbReference>
<dbReference type="InterPro" id="IPR050491">
    <property type="entry name" value="AmpC-like"/>
</dbReference>
<keyword evidence="1" id="KW-0812">Transmembrane</keyword>
<dbReference type="HOGENOM" id="CLU_020027_7_1_5"/>
<dbReference type="EMBL" id="CP010803">
    <property type="protein sequence ID" value="AJY46702.1"/>
    <property type="molecule type" value="Genomic_DNA"/>
</dbReference>
<keyword evidence="1" id="KW-0472">Membrane</keyword>
<dbReference type="KEGG" id="mey:TM49_15100"/>
<proteinExistence type="predicted"/>
<dbReference type="RefSeq" id="WP_045682478.1">
    <property type="nucleotide sequence ID" value="NZ_CP010803.1"/>
</dbReference>
<keyword evidence="2" id="KW-0732">Signal</keyword>
<dbReference type="SUPFAM" id="SSF56601">
    <property type="entry name" value="beta-lactamase/transpeptidase-like"/>
    <property type="match status" value="1"/>
</dbReference>
<accession>A0A0D5LSE7</accession>
<reference evidence="4 5" key="1">
    <citation type="journal article" date="2015" name="Genome Announc.">
        <title>Complete genome sequence of Martelella endophytica YC6887, which has antifungal activity associated with a halophyte.</title>
        <authorList>
            <person name="Khan A."/>
            <person name="Khan H."/>
            <person name="Chung E.J."/>
            <person name="Hossain M.T."/>
            <person name="Chung Y.R."/>
        </authorList>
    </citation>
    <scope>NUCLEOTIDE SEQUENCE [LARGE SCALE GENOMIC DNA]</scope>
    <source>
        <strain evidence="4">YC6887</strain>
    </source>
</reference>
<evidence type="ECO:0000256" key="2">
    <source>
        <dbReference type="SAM" id="SignalP"/>
    </source>
</evidence>
<sequence length="380" mass="39685">MLKVFATALAAVSTTALLIAAPARADMLMDELVEFPATIFFLSAGVPGAVVAVVKGDETAVYGFGETKKGSGIEPTGDSTIRIGSITKAFTGQVLAHAVAEGEVAFTTPAADHVSGELGEALKGVPPLLLIDLVTHSGGFPREVPRDPSDDPADPFATITYDAFAGWIAENGLLFEPGSAVLYSNFGFDILSAALSGAAGKPFDTLVEETITGPLGMEDTGYARSERYPELAMYGHGFDGEPLPHIVTGDVITGSGGLTTTANDMVKWMRWHLEKDGPDAEARLLDHAVYRSRGDFDMVSGMDESGRMSGMGLAWVAMNATEGSPFILQKAGGMQGELSYVALAPAHGVGVFVSINAYNFSAAAAMAEFANELNAELSGY</sequence>
<dbReference type="NCBIfam" id="NF007943">
    <property type="entry name" value="PRK10662.1"/>
    <property type="match status" value="1"/>
</dbReference>
<gene>
    <name evidence="4" type="ORF">TM49_15100</name>
</gene>
<organism evidence="4 5">
    <name type="scientific">Martelella endophytica</name>
    <dbReference type="NCBI Taxonomy" id="1486262"/>
    <lineage>
        <taxon>Bacteria</taxon>
        <taxon>Pseudomonadati</taxon>
        <taxon>Pseudomonadota</taxon>
        <taxon>Alphaproteobacteria</taxon>
        <taxon>Hyphomicrobiales</taxon>
        <taxon>Aurantimonadaceae</taxon>
        <taxon>Martelella</taxon>
    </lineage>
</organism>
<evidence type="ECO:0000259" key="3">
    <source>
        <dbReference type="Pfam" id="PF00144"/>
    </source>
</evidence>
<feature type="transmembrane region" description="Helical" evidence="1">
    <location>
        <begin position="35"/>
        <end position="54"/>
    </location>
</feature>
<dbReference type="PATRIC" id="fig|1486262.3.peg.3120"/>
<protein>
    <recommendedName>
        <fullName evidence="3">Beta-lactamase-related domain-containing protein</fullName>
    </recommendedName>
</protein>
<dbReference type="PANTHER" id="PTHR46825">
    <property type="entry name" value="D-ALANYL-D-ALANINE-CARBOXYPEPTIDASE/ENDOPEPTIDASE AMPH"/>
    <property type="match status" value="1"/>
</dbReference>
<dbReference type="InterPro" id="IPR012338">
    <property type="entry name" value="Beta-lactam/transpept-like"/>
</dbReference>
<keyword evidence="1" id="KW-1133">Transmembrane helix</keyword>
<dbReference type="InterPro" id="IPR001466">
    <property type="entry name" value="Beta-lactam-related"/>
</dbReference>
<feature type="domain" description="Beta-lactamase-related" evidence="3">
    <location>
        <begin position="43"/>
        <end position="365"/>
    </location>
</feature>